<evidence type="ECO:0000256" key="3">
    <source>
        <dbReference type="PROSITE-ProRule" id="PRU00023"/>
    </source>
</evidence>
<dbReference type="Pfam" id="PF12796">
    <property type="entry name" value="Ank_2"/>
    <property type="match status" value="1"/>
</dbReference>
<dbReference type="PANTHER" id="PTHR24180">
    <property type="entry name" value="CYCLIN-DEPENDENT KINASE INHIBITOR 2C-RELATED"/>
    <property type="match status" value="1"/>
</dbReference>
<organism evidence="6 7">
    <name type="scientific">Ajellomyces dermatitidis (strain ER-3 / ATCC MYA-2586)</name>
    <name type="common">Blastomyces dermatitidis</name>
    <dbReference type="NCBI Taxonomy" id="559297"/>
    <lineage>
        <taxon>Eukaryota</taxon>
        <taxon>Fungi</taxon>
        <taxon>Dikarya</taxon>
        <taxon>Ascomycota</taxon>
        <taxon>Pezizomycotina</taxon>
        <taxon>Eurotiomycetes</taxon>
        <taxon>Eurotiomycetidae</taxon>
        <taxon>Onygenales</taxon>
        <taxon>Ajellomycetaceae</taxon>
        <taxon>Blastomyces</taxon>
    </lineage>
</organism>
<dbReference type="Gene3D" id="1.25.40.20">
    <property type="entry name" value="Ankyrin repeat-containing domain"/>
    <property type="match status" value="1"/>
</dbReference>
<name>A0ABP2F4H9_AJEDR</name>
<reference evidence="7" key="1">
    <citation type="journal article" date="2015" name="PLoS Genet.">
        <title>The dynamic genome and transcriptome of the human fungal pathogen Blastomyces and close relative Emmonsia.</title>
        <authorList>
            <person name="Munoz J.F."/>
            <person name="Gauthier G.M."/>
            <person name="Desjardins C.A."/>
            <person name="Gallo J.E."/>
            <person name="Holder J."/>
            <person name="Sullivan T.D."/>
            <person name="Marty A.J."/>
            <person name="Carmen J.C."/>
            <person name="Chen Z."/>
            <person name="Ding L."/>
            <person name="Gujja S."/>
            <person name="Magrini V."/>
            <person name="Misas E."/>
            <person name="Mitreva M."/>
            <person name="Priest M."/>
            <person name="Saif S."/>
            <person name="Whiston E.A."/>
            <person name="Young S."/>
            <person name="Zeng Q."/>
            <person name="Goldman W.E."/>
            <person name="Mardis E.R."/>
            <person name="Taylor J.W."/>
            <person name="McEwen J.G."/>
            <person name="Clay O.K."/>
            <person name="Klein B.S."/>
            <person name="Cuomo C.A."/>
        </authorList>
    </citation>
    <scope>NUCLEOTIDE SEQUENCE [LARGE SCALE GENOMIC DNA]</scope>
    <source>
        <strain evidence="7">ER-3 / ATCC MYA-2586</strain>
    </source>
</reference>
<feature type="compositionally biased region" description="Basic residues" evidence="4">
    <location>
        <begin position="306"/>
        <end position="323"/>
    </location>
</feature>
<feature type="region of interest" description="Disordered" evidence="4">
    <location>
        <begin position="284"/>
        <end position="334"/>
    </location>
</feature>
<keyword evidence="7" id="KW-1185">Reference proteome</keyword>
<feature type="domain" description="F-box" evidence="5">
    <location>
        <begin position="1"/>
        <end position="46"/>
    </location>
</feature>
<dbReference type="PANTHER" id="PTHR24180:SF45">
    <property type="entry name" value="POLY [ADP-RIBOSE] POLYMERASE TANKYRASE"/>
    <property type="match status" value="1"/>
</dbReference>
<gene>
    <name evidence="6" type="ORF">BDCG_06101</name>
</gene>
<dbReference type="Proteomes" id="UP000002039">
    <property type="component" value="Unassembled WGS sequence"/>
</dbReference>
<dbReference type="InterPro" id="IPR036770">
    <property type="entry name" value="Ankyrin_rpt-contain_sf"/>
</dbReference>
<evidence type="ECO:0000313" key="7">
    <source>
        <dbReference type="Proteomes" id="UP000002039"/>
    </source>
</evidence>
<dbReference type="PROSITE" id="PS50297">
    <property type="entry name" value="ANK_REP_REGION"/>
    <property type="match status" value="2"/>
</dbReference>
<evidence type="ECO:0000313" key="6">
    <source>
        <dbReference type="EMBL" id="EEQ90981.1"/>
    </source>
</evidence>
<evidence type="ECO:0000256" key="2">
    <source>
        <dbReference type="ARBA" id="ARBA00023043"/>
    </source>
</evidence>
<protein>
    <recommendedName>
        <fullName evidence="5">F-box domain-containing protein</fullName>
    </recommendedName>
</protein>
<dbReference type="InterPro" id="IPR001810">
    <property type="entry name" value="F-box_dom"/>
</dbReference>
<dbReference type="RefSeq" id="XP_045277609.1">
    <property type="nucleotide sequence ID" value="XM_045421824.1"/>
</dbReference>
<dbReference type="InterPro" id="IPR051637">
    <property type="entry name" value="Ank_repeat_dom-contain_49"/>
</dbReference>
<dbReference type="PROSITE" id="PS50181">
    <property type="entry name" value="FBOX"/>
    <property type="match status" value="1"/>
</dbReference>
<dbReference type="InterPro" id="IPR002110">
    <property type="entry name" value="Ankyrin_rpt"/>
</dbReference>
<sequence>MTFLNLPPELIINIADQIPNKRDLNNFSQTCRDLHSILNNYLYRHDAKSEDPQALFWAAYKGRKSTARKALSHGVDIHAGDPSPSPFPDPFPIQSPSRRQDSCPPTLYFTPLQIATCYGHESMVRFLIQHGADPHTPFPAHHGGCLLHVACCSGPAGLLRLLLEQGVEVDVRNSKGWTPLYCAVRPLLLRADSVSDNRKRVAAARVRLLLDYGADPDAVTKAGKSPRLLAKRCRDPYVRMMLLGGKGAKVSLHEASLEGRRFRGDSPLKERGVVEKRGILDAEVGNGLDKNDTSTSMAPGPVVGSKSKRPHRRTKKDKKKRRNQQLEVAEGDTKGKGEVKEVVGIGVTEQDSITPVRLVNLNDNTANATARRQTAWAKMRAEASQRELEAKRGQELPTPFSCVHQAGGMFRMKRKTECGSCGNVAKRSFRCPVCEVALCSKCVK</sequence>
<dbReference type="GeneID" id="69028030"/>
<dbReference type="Pfam" id="PF13637">
    <property type="entry name" value="Ank_4"/>
    <property type="match status" value="1"/>
</dbReference>
<dbReference type="EMBL" id="EQ999978">
    <property type="protein sequence ID" value="EEQ90981.1"/>
    <property type="molecule type" value="Genomic_DNA"/>
</dbReference>
<feature type="compositionally biased region" description="Pro residues" evidence="4">
    <location>
        <begin position="83"/>
        <end position="93"/>
    </location>
</feature>
<evidence type="ECO:0000256" key="4">
    <source>
        <dbReference type="SAM" id="MobiDB-lite"/>
    </source>
</evidence>
<keyword evidence="2 3" id="KW-0040">ANK repeat</keyword>
<dbReference type="PROSITE" id="PS50088">
    <property type="entry name" value="ANK_REPEAT"/>
    <property type="match status" value="2"/>
</dbReference>
<keyword evidence="1" id="KW-0677">Repeat</keyword>
<evidence type="ECO:0000259" key="5">
    <source>
        <dbReference type="PROSITE" id="PS50181"/>
    </source>
</evidence>
<proteinExistence type="predicted"/>
<dbReference type="SUPFAM" id="SSF48403">
    <property type="entry name" value="Ankyrin repeat"/>
    <property type="match status" value="1"/>
</dbReference>
<evidence type="ECO:0000256" key="1">
    <source>
        <dbReference type="ARBA" id="ARBA00022737"/>
    </source>
</evidence>
<accession>A0ABP2F4H9</accession>
<dbReference type="SMART" id="SM00248">
    <property type="entry name" value="ANK"/>
    <property type="match status" value="4"/>
</dbReference>
<feature type="repeat" description="ANK" evidence="3">
    <location>
        <begin position="142"/>
        <end position="174"/>
    </location>
</feature>
<feature type="region of interest" description="Disordered" evidence="4">
    <location>
        <begin position="79"/>
        <end position="100"/>
    </location>
</feature>
<feature type="repeat" description="ANK" evidence="3">
    <location>
        <begin position="110"/>
        <end position="133"/>
    </location>
</feature>